<keyword evidence="1" id="KW-0472">Membrane</keyword>
<dbReference type="GO" id="GO:0005975">
    <property type="term" value="P:carbohydrate metabolic process"/>
    <property type="evidence" value="ECO:0007669"/>
    <property type="project" value="InterPro"/>
</dbReference>
<dbReference type="PANTHER" id="PTHR46066:SF2">
    <property type="entry name" value="CHITINASE DOMAIN-CONTAINING PROTEIN 1"/>
    <property type="match status" value="1"/>
</dbReference>
<dbReference type="eggNOG" id="COG3858">
    <property type="taxonomic scope" value="Bacteria"/>
</dbReference>
<dbReference type="InterPro" id="IPR017853">
    <property type="entry name" value="GH"/>
</dbReference>
<dbReference type="PROSITE" id="PS51910">
    <property type="entry name" value="GH18_2"/>
    <property type="match status" value="1"/>
</dbReference>
<evidence type="ECO:0000259" key="2">
    <source>
        <dbReference type="PROSITE" id="PS51910"/>
    </source>
</evidence>
<sequence length="589" mass="66174">MKAHTALLHGDGAFIVYTWEVQCMKKKAAPLLAVVVLVVVVAAIVCITNLVKKYTPTSEVMDGKEYFSLSSDDEAAIVIGRDVSSYKGMVSGDVCYVDFEAVKEQLNDRFYWDSEANLMLYTTPTDIIEIPAGGQKYTATGKTETVSYDIVKVDGTKTYLALDFVQMYTNLEYELFHDPERIVITNEWGEKTLATIRKNGKLRYQGGIKSPILRELQKNEVVTVLEPMEDWTGVLTQDGYFGYIQNDRLVEERTETVEREFEEPEYTTVAKDYKINMVWHVISNTDANYNIIYDIASVKGVNTISPTWFSIVSNDGTLSSLADADYVDTAHRNDMEVWALVDNFNTEVDTTAVLKSTESRTKIENTLIASAIEYGFDGINVDFENLPEEAADGYIQFIRELSVKCRKNGLVLSVDVPVPMSFNEHYNRAELGTVCDYVIVMGYDEHYDGSEEAGSVASLSFENQGILDTRKDVPAEKLISGIPFYTRLWNTKTNEDGTTTVTSEALGMDEGQQRLENNNVEAAWDETTGQNYAQFEGDDGSLYQIWLEDDKSIEEKLTLVKDYGLAGVAGWRLGLESDSVWDIILKYVS</sequence>
<accession>C6LIK1</accession>
<keyword evidence="1" id="KW-1133">Transmembrane helix</keyword>
<evidence type="ECO:0000313" key="3">
    <source>
        <dbReference type="EMBL" id="EET59583.1"/>
    </source>
</evidence>
<dbReference type="EMBL" id="ACCL02000017">
    <property type="protein sequence ID" value="EET59583.1"/>
    <property type="molecule type" value="Genomic_DNA"/>
</dbReference>
<dbReference type="Gene3D" id="3.20.20.80">
    <property type="entry name" value="Glycosidases"/>
    <property type="match status" value="1"/>
</dbReference>
<dbReference type="Pfam" id="PF00704">
    <property type="entry name" value="Glyco_hydro_18"/>
    <property type="match status" value="1"/>
</dbReference>
<feature type="transmembrane region" description="Helical" evidence="1">
    <location>
        <begin position="31"/>
        <end position="51"/>
    </location>
</feature>
<dbReference type="Gene3D" id="2.30.30.40">
    <property type="entry name" value="SH3 Domains"/>
    <property type="match status" value="1"/>
</dbReference>
<dbReference type="GO" id="GO:0016787">
    <property type="term" value="F:hydrolase activity"/>
    <property type="evidence" value="ECO:0007669"/>
    <property type="project" value="UniProtKB-KW"/>
</dbReference>
<gene>
    <name evidence="3" type="ORF">BRYFOR_08439</name>
</gene>
<dbReference type="SMART" id="SM00636">
    <property type="entry name" value="Glyco_18"/>
    <property type="match status" value="1"/>
</dbReference>
<dbReference type="STRING" id="168384.SAMN05660368_01878"/>
<reference evidence="3" key="1">
    <citation type="submission" date="2009-07" db="EMBL/GenBank/DDBJ databases">
        <authorList>
            <person name="Weinstock G."/>
            <person name="Sodergren E."/>
            <person name="Clifton S."/>
            <person name="Fulton L."/>
            <person name="Fulton B."/>
            <person name="Courtney L."/>
            <person name="Fronick C."/>
            <person name="Harrison M."/>
            <person name="Strong C."/>
            <person name="Farmer C."/>
            <person name="Delahaunty K."/>
            <person name="Markovic C."/>
            <person name="Hall O."/>
            <person name="Minx P."/>
            <person name="Tomlinson C."/>
            <person name="Mitreva M."/>
            <person name="Nelson J."/>
            <person name="Hou S."/>
            <person name="Wollam A."/>
            <person name="Pepin K.H."/>
            <person name="Johnson M."/>
            <person name="Bhonagiri V."/>
            <person name="Nash W.E."/>
            <person name="Warren W."/>
            <person name="Chinwalla A."/>
            <person name="Mardis E.R."/>
            <person name="Wilson R.K."/>
        </authorList>
    </citation>
    <scope>NUCLEOTIDE SEQUENCE [LARGE SCALE GENOMIC DNA]</scope>
    <source>
        <strain evidence="3">DSM 14469</strain>
    </source>
</reference>
<organism evidence="3 4">
    <name type="scientific">Marvinbryantia formatexigens DSM 14469</name>
    <dbReference type="NCBI Taxonomy" id="478749"/>
    <lineage>
        <taxon>Bacteria</taxon>
        <taxon>Bacillati</taxon>
        <taxon>Bacillota</taxon>
        <taxon>Clostridia</taxon>
        <taxon>Lachnospirales</taxon>
        <taxon>Lachnospiraceae</taxon>
        <taxon>Marvinbryantia</taxon>
    </lineage>
</organism>
<dbReference type="AlphaFoldDB" id="C6LIK1"/>
<dbReference type="Gene3D" id="3.10.50.10">
    <property type="match status" value="1"/>
</dbReference>
<dbReference type="InterPro" id="IPR001223">
    <property type="entry name" value="Glyco_hydro18_cat"/>
</dbReference>
<dbReference type="InterPro" id="IPR011583">
    <property type="entry name" value="Chitinase_II/V-like_cat"/>
</dbReference>
<keyword evidence="4" id="KW-1185">Reference proteome</keyword>
<dbReference type="GO" id="GO:0008061">
    <property type="term" value="F:chitin binding"/>
    <property type="evidence" value="ECO:0007669"/>
    <property type="project" value="InterPro"/>
</dbReference>
<dbReference type="SUPFAM" id="SSF51445">
    <property type="entry name" value="(Trans)glycosidases"/>
    <property type="match status" value="1"/>
</dbReference>
<evidence type="ECO:0000313" key="4">
    <source>
        <dbReference type="Proteomes" id="UP000005561"/>
    </source>
</evidence>
<evidence type="ECO:0000256" key="1">
    <source>
        <dbReference type="SAM" id="Phobius"/>
    </source>
</evidence>
<feature type="domain" description="GH18" evidence="2">
    <location>
        <begin position="273"/>
        <end position="589"/>
    </location>
</feature>
<dbReference type="InterPro" id="IPR029070">
    <property type="entry name" value="Chitinase_insertion_sf"/>
</dbReference>
<name>C6LIK1_9FIRM</name>
<comment type="caution">
    <text evidence="3">The sequence shown here is derived from an EMBL/GenBank/DDBJ whole genome shotgun (WGS) entry which is preliminary data.</text>
</comment>
<keyword evidence="3" id="KW-0378">Hydrolase</keyword>
<proteinExistence type="predicted"/>
<dbReference type="PANTHER" id="PTHR46066">
    <property type="entry name" value="CHITINASE DOMAIN-CONTAINING PROTEIN 1 FAMILY MEMBER"/>
    <property type="match status" value="1"/>
</dbReference>
<keyword evidence="1" id="KW-0812">Transmembrane</keyword>
<protein>
    <submittedName>
        <fullName evidence="3">Glycosyl hydrolase, family 18</fullName>
    </submittedName>
</protein>
<dbReference type="Proteomes" id="UP000005561">
    <property type="component" value="Unassembled WGS sequence"/>
</dbReference>